<dbReference type="EMBL" id="AP010904">
    <property type="protein sequence ID" value="BAH73887.1"/>
    <property type="molecule type" value="Genomic_DNA"/>
</dbReference>
<dbReference type="SUPFAM" id="SSF53448">
    <property type="entry name" value="Nucleotide-diphospho-sugar transferases"/>
    <property type="match status" value="1"/>
</dbReference>
<dbReference type="AlphaFoldDB" id="C4XHB9"/>
<dbReference type="eggNOG" id="COG0463">
    <property type="taxonomic scope" value="Bacteria"/>
</dbReference>
<evidence type="ECO:0000313" key="1">
    <source>
        <dbReference type="EMBL" id="BAH73887.1"/>
    </source>
</evidence>
<dbReference type="KEGG" id="dma:DMR_03960"/>
<accession>C4XHB9</accession>
<protein>
    <recommendedName>
        <fullName evidence="3">Glycosyltransferase</fullName>
    </recommendedName>
</protein>
<organism evidence="1 2">
    <name type="scientific">Solidesulfovibrio magneticus (strain ATCC 700980 / DSM 13731 / RS-1)</name>
    <name type="common">Desulfovibrio magneticus</name>
    <dbReference type="NCBI Taxonomy" id="573370"/>
    <lineage>
        <taxon>Bacteria</taxon>
        <taxon>Pseudomonadati</taxon>
        <taxon>Thermodesulfobacteriota</taxon>
        <taxon>Desulfovibrionia</taxon>
        <taxon>Desulfovibrionales</taxon>
        <taxon>Desulfovibrionaceae</taxon>
        <taxon>Solidesulfovibrio</taxon>
    </lineage>
</organism>
<dbReference type="STRING" id="573370.DMR_03960"/>
<name>C4XHB9_SOLM1</name>
<reference evidence="1 2" key="1">
    <citation type="journal article" date="2009" name="Genome Res.">
        <title>Whole genome sequence of Desulfovibrio magneticus strain RS-1 revealed common gene clusters in magnetotactic bacteria.</title>
        <authorList>
            <person name="Nakazawa H."/>
            <person name="Arakaki A."/>
            <person name="Narita-Yamada S."/>
            <person name="Yashiro I."/>
            <person name="Jinno K."/>
            <person name="Aoki N."/>
            <person name="Tsuruyama A."/>
            <person name="Okamura Y."/>
            <person name="Tanikawa S."/>
            <person name="Fujita N."/>
            <person name="Takeyama H."/>
            <person name="Matsunaga T."/>
        </authorList>
    </citation>
    <scope>NUCLEOTIDE SEQUENCE [LARGE SCALE GENOMIC DNA]</scope>
    <source>
        <strain evidence="2">ATCC 700980 / DSM 13731 / RS-1</strain>
    </source>
</reference>
<proteinExistence type="predicted"/>
<evidence type="ECO:0008006" key="3">
    <source>
        <dbReference type="Google" id="ProtNLM"/>
    </source>
</evidence>
<dbReference type="HOGENOM" id="CLU_038907_0_0_7"/>
<evidence type="ECO:0000313" key="2">
    <source>
        <dbReference type="Proteomes" id="UP000009071"/>
    </source>
</evidence>
<sequence>MSRIGPPPVPFCPNPGTRDMASRACRRSDATLAWAMIAAAPHPFFTYSAEVLAWRLGSGQAVPPPPAAAPEATAARTARVLRALGERRRVALLGLGSGDLAAALAAALPENTGLDVVCLAPDIARKSLAAGRVPWLKPGGPAQLVADASVQAVCHLLWAKGLAPENTLVTVNPEPAETGEANSLARVRRLLTAGRLLPDPGPTPTSRPLPTLALLARADEPALGTFFEAARGLACQAVIVWDAAEIPPAAEAAARLDIPVRHLARPLAGDFAAQRNALLAACPPGWVLSLDPDERPGPGFAAAVVRIMACPEAGAAYFPRLTLYPAPGWAKVGHGLWPDWQLRLFRTDATPGPRYVRPLHERLEGHPGAAVLALDAPILHHNRLVADAAGVADKLEAFSRMAGAARHRLNADYPTLPLDFFTSLVPGGGPGRCLLLPPGL</sequence>
<gene>
    <name evidence="1" type="ordered locus">DMR_03960</name>
</gene>
<dbReference type="Proteomes" id="UP000009071">
    <property type="component" value="Chromosome"/>
</dbReference>
<dbReference type="InterPro" id="IPR029044">
    <property type="entry name" value="Nucleotide-diphossugar_trans"/>
</dbReference>
<keyword evidence="2" id="KW-1185">Reference proteome</keyword>